<comment type="caution">
    <text evidence="1">The sequence shown here is derived from an EMBL/GenBank/DDBJ whole genome shotgun (WGS) entry which is preliminary data.</text>
</comment>
<name>A0A9P5S905_9FUNG</name>
<accession>A0A9P5S905</accession>
<dbReference type="AlphaFoldDB" id="A0A9P5S905"/>
<protein>
    <submittedName>
        <fullName evidence="1">Uncharacterized protein</fullName>
    </submittedName>
</protein>
<organism evidence="1 2">
    <name type="scientific">Podila minutissima</name>
    <dbReference type="NCBI Taxonomy" id="64525"/>
    <lineage>
        <taxon>Eukaryota</taxon>
        <taxon>Fungi</taxon>
        <taxon>Fungi incertae sedis</taxon>
        <taxon>Mucoromycota</taxon>
        <taxon>Mortierellomycotina</taxon>
        <taxon>Mortierellomycetes</taxon>
        <taxon>Mortierellales</taxon>
        <taxon>Mortierellaceae</taxon>
        <taxon>Podila</taxon>
    </lineage>
</organism>
<evidence type="ECO:0000313" key="2">
    <source>
        <dbReference type="Proteomes" id="UP000696485"/>
    </source>
</evidence>
<gene>
    <name evidence="1" type="ORF">BG006_002669</name>
</gene>
<sequence length="96" mass="10237">MTITITAAALETDDDKESEPLPCPLVTLEPPFARLVRILTNIAPALLLLVCIASEGNFFLHIDAFATRNGVDGVIKTTLANTIRGSIDKSGDQGQD</sequence>
<dbReference type="Proteomes" id="UP000696485">
    <property type="component" value="Unassembled WGS sequence"/>
</dbReference>
<reference evidence="1" key="1">
    <citation type="journal article" date="2020" name="Fungal Divers.">
        <title>Resolving the Mortierellaceae phylogeny through synthesis of multi-gene phylogenetics and phylogenomics.</title>
        <authorList>
            <person name="Vandepol N."/>
            <person name="Liber J."/>
            <person name="Desiro A."/>
            <person name="Na H."/>
            <person name="Kennedy M."/>
            <person name="Barry K."/>
            <person name="Grigoriev I.V."/>
            <person name="Miller A.N."/>
            <person name="O'Donnell K."/>
            <person name="Stajich J.E."/>
            <person name="Bonito G."/>
        </authorList>
    </citation>
    <scope>NUCLEOTIDE SEQUENCE</scope>
    <source>
        <strain evidence="1">NVP1</strain>
    </source>
</reference>
<keyword evidence="2" id="KW-1185">Reference proteome</keyword>
<proteinExistence type="predicted"/>
<evidence type="ECO:0000313" key="1">
    <source>
        <dbReference type="EMBL" id="KAF9321123.1"/>
    </source>
</evidence>
<dbReference type="EMBL" id="JAAAUY010001648">
    <property type="protein sequence ID" value="KAF9321123.1"/>
    <property type="molecule type" value="Genomic_DNA"/>
</dbReference>